<dbReference type="Gene3D" id="1.25.40.10">
    <property type="entry name" value="Tetratricopeptide repeat domain"/>
    <property type="match status" value="1"/>
</dbReference>
<dbReference type="InterPro" id="IPR011990">
    <property type="entry name" value="TPR-like_helical_dom_sf"/>
</dbReference>
<accession>A0A2K0TCU2</accession>
<dbReference type="EMBL" id="MTYH01000042">
    <property type="protein sequence ID" value="PNP43343.1"/>
    <property type="molecule type" value="Genomic_DNA"/>
</dbReference>
<comment type="similarity">
    <text evidence="1">Belongs to the PPR family. P subfamily.</text>
</comment>
<reference evidence="2 3" key="1">
    <citation type="submission" date="2017-02" db="EMBL/GenBank/DDBJ databases">
        <title>Genomes of Trichoderma spp. with biocontrol activity.</title>
        <authorList>
            <person name="Gardiner D."/>
            <person name="Kazan K."/>
            <person name="Vos C."/>
            <person name="Harvey P."/>
        </authorList>
    </citation>
    <scope>NUCLEOTIDE SEQUENCE [LARGE SCALE GENOMIC DNA]</scope>
    <source>
        <strain evidence="2 3">A5MH</strain>
    </source>
</reference>
<comment type="caution">
    <text evidence="2">The sequence shown here is derived from an EMBL/GenBank/DDBJ whole genome shotgun (WGS) entry which is preliminary data.</text>
</comment>
<evidence type="ECO:0000256" key="1">
    <source>
        <dbReference type="ARBA" id="ARBA00007626"/>
    </source>
</evidence>
<gene>
    <name evidence="2" type="ORF">TGAMA5MH_04800</name>
</gene>
<proteinExistence type="inferred from homology"/>
<dbReference type="AlphaFoldDB" id="A0A2K0TCU2"/>
<dbReference type="InterPro" id="IPR050872">
    <property type="entry name" value="PPR_P_subfamily"/>
</dbReference>
<dbReference type="Proteomes" id="UP000236546">
    <property type="component" value="Unassembled WGS sequence"/>
</dbReference>
<organism evidence="2 3">
    <name type="scientific">Trichoderma gamsii</name>
    <dbReference type="NCBI Taxonomy" id="398673"/>
    <lineage>
        <taxon>Eukaryota</taxon>
        <taxon>Fungi</taxon>
        <taxon>Dikarya</taxon>
        <taxon>Ascomycota</taxon>
        <taxon>Pezizomycotina</taxon>
        <taxon>Sordariomycetes</taxon>
        <taxon>Hypocreomycetidae</taxon>
        <taxon>Hypocreales</taxon>
        <taxon>Hypocreaceae</taxon>
        <taxon>Trichoderma</taxon>
    </lineage>
</organism>
<name>A0A2K0TCU2_9HYPO</name>
<dbReference type="OrthoDB" id="185373at2759"/>
<dbReference type="PANTHER" id="PTHR46128:SF329">
    <property type="entry name" value="MITOCHONDRIAL GROUP I INTRON SPLICING FACTOR DMR1"/>
    <property type="match status" value="1"/>
</dbReference>
<evidence type="ECO:0008006" key="4">
    <source>
        <dbReference type="Google" id="ProtNLM"/>
    </source>
</evidence>
<dbReference type="PANTHER" id="PTHR46128">
    <property type="entry name" value="MITOCHONDRIAL GROUP I INTRON SPLICING FACTOR CCM1"/>
    <property type="match status" value="1"/>
</dbReference>
<sequence>MRANLARHGRRLLVCQARTAPSCALYAAPARRRPIAQRPVTHANFQRTFLSGLLQKKAPREIRQPEYEPGWLQIMVWRSRMLDNVRPQPRLELLEAWKKLMQSKINTKMPFNSTQALQCRRLLEYLADPENKENTEEKDRRLGAVHLAMARQVLLEIDPIERTQHHLDLAKSLHSVWAAGNFPSRKPNPVVHQWACLVNAMSLYGGSLEAVQMLYDKWEQPDYFNSINQGERLLEVVANGLAREGHEAELVKLVEYAETHNVPYNARIQYIVVRFFAERDRVTETKYWLNKPLMNGNIQAQVYRILAPFAMRNNLQEWATSLFLKLGESQPWKKYWGALLQAILITRGSLGEVDTMMSHMVDSSGEIAPDIHIINGLLRVAVEQRDAALGEDILALAAKRGLAPNGETHLILLNLRLKTDNLMGAREAYNQARYVQPWANEAKPHLFGEFRLAVNEYLVALAAQKQPDFKFISSVLESVEEDQMRLEPDTVGALCLRFLENDQHFDVMDILSIYSFLYSESERETVQNAFVSFCLDRNTSTNRAWAAYQLLQQFFQDTSFERRVSLMNAFFERRRPDMASQVFGHMRAHRNKSYHPTVDTYITCLEGFARYPDEEGLEMVHNMLKMDVTLQPSTKLYTALMLAYTGCGQPLIALDYWTQITQSREGPSYATLQAMFWTLERKSGGHKQAREVWQKIERMDLDVPPSVYNAYIGAIAGNGNEKEVRNLIMNMASVVGSEPDAMTLGITYNALPGQQLQKGFQEWAKGRYSDAWTELMKVGRRMDEYSLCQFKIERAMKA</sequence>
<protein>
    <recommendedName>
        <fullName evidence="4">Complex I intermediate-associated protein 84</fullName>
    </recommendedName>
</protein>
<evidence type="ECO:0000313" key="3">
    <source>
        <dbReference type="Proteomes" id="UP000236546"/>
    </source>
</evidence>
<evidence type="ECO:0000313" key="2">
    <source>
        <dbReference type="EMBL" id="PNP43343.1"/>
    </source>
</evidence>